<evidence type="ECO:0000256" key="1">
    <source>
        <dbReference type="ARBA" id="ARBA00004651"/>
    </source>
</evidence>
<dbReference type="PROSITE" id="PS51202">
    <property type="entry name" value="RCK_C"/>
    <property type="match status" value="3"/>
</dbReference>
<dbReference type="Pfam" id="PF03600">
    <property type="entry name" value="CitMHS"/>
    <property type="match status" value="1"/>
</dbReference>
<name>A0A2P6V9F5_9CHLO</name>
<keyword evidence="4 15" id="KW-0812">Transmembrane</keyword>
<dbReference type="GO" id="GO:0015116">
    <property type="term" value="F:sulfate transmembrane transporter activity"/>
    <property type="evidence" value="ECO:0007669"/>
    <property type="project" value="UniProtKB-ARBA"/>
</dbReference>
<dbReference type="Gene3D" id="1.25.40.20">
    <property type="entry name" value="Ankyrin repeat-containing domain"/>
    <property type="match status" value="3"/>
</dbReference>
<evidence type="ECO:0000256" key="2">
    <source>
        <dbReference type="ARBA" id="ARBA00022448"/>
    </source>
</evidence>
<reference evidence="17 18" key="1">
    <citation type="journal article" date="2018" name="Plant J.">
        <title>Genome sequences of Chlorella sorokiniana UTEX 1602 and Micractinium conductrix SAG 241.80: implications to maltose excretion by a green alga.</title>
        <authorList>
            <person name="Arriola M.B."/>
            <person name="Velmurugan N."/>
            <person name="Zhang Y."/>
            <person name="Plunkett M.H."/>
            <person name="Hondzo H."/>
            <person name="Barney B.M."/>
        </authorList>
    </citation>
    <scope>NUCLEOTIDE SEQUENCE [LARGE SCALE GENOMIC DNA]</scope>
    <source>
        <strain evidence="17 18">SAG 241.80</strain>
    </source>
</reference>
<dbReference type="FunFam" id="3.30.70.1450:FF:000009">
    <property type="entry name" value="SLC13 family permease"/>
    <property type="match status" value="1"/>
</dbReference>
<feature type="transmembrane region" description="Helical" evidence="15">
    <location>
        <begin position="1067"/>
        <end position="1085"/>
    </location>
</feature>
<feature type="compositionally biased region" description="Polar residues" evidence="14">
    <location>
        <begin position="608"/>
        <end position="619"/>
    </location>
</feature>
<keyword evidence="11" id="KW-0675">Receptor</keyword>
<dbReference type="PROSITE" id="PS50088">
    <property type="entry name" value="ANK_REPEAT"/>
    <property type="match status" value="2"/>
</dbReference>
<keyword evidence="3" id="KW-1003">Cell membrane</keyword>
<keyword evidence="18" id="KW-1185">Reference proteome</keyword>
<dbReference type="EMBL" id="LHPF02000018">
    <property type="protein sequence ID" value="PSC70714.1"/>
    <property type="molecule type" value="Genomic_DNA"/>
</dbReference>
<feature type="domain" description="RCK C-terminal" evidence="16">
    <location>
        <begin position="795"/>
        <end position="882"/>
    </location>
</feature>
<feature type="region of interest" description="Disordered" evidence="14">
    <location>
        <begin position="601"/>
        <end position="621"/>
    </location>
</feature>
<evidence type="ECO:0000256" key="13">
    <source>
        <dbReference type="PROSITE-ProRule" id="PRU00023"/>
    </source>
</evidence>
<dbReference type="InterPro" id="IPR036770">
    <property type="entry name" value="Ankyrin_rpt-contain_sf"/>
</dbReference>
<keyword evidence="7 15" id="KW-1133">Transmembrane helix</keyword>
<feature type="repeat" description="ANK" evidence="13">
    <location>
        <begin position="1664"/>
        <end position="1696"/>
    </location>
</feature>
<accession>A0A2P6V9F5</accession>
<dbReference type="GO" id="GO:0005886">
    <property type="term" value="C:plasma membrane"/>
    <property type="evidence" value="ECO:0007669"/>
    <property type="project" value="UniProtKB-SubCell"/>
</dbReference>
<evidence type="ECO:0000259" key="16">
    <source>
        <dbReference type="PROSITE" id="PS51202"/>
    </source>
</evidence>
<dbReference type="OrthoDB" id="442352at2759"/>
<dbReference type="InterPro" id="IPR036721">
    <property type="entry name" value="RCK_C_sf"/>
</dbReference>
<feature type="transmembrane region" description="Helical" evidence="15">
    <location>
        <begin position="451"/>
        <end position="474"/>
    </location>
</feature>
<evidence type="ECO:0000256" key="8">
    <source>
        <dbReference type="ARBA" id="ARBA00023016"/>
    </source>
</evidence>
<protein>
    <submittedName>
        <fullName evidence="17">Sodium sulfate co-transporter</fullName>
    </submittedName>
</protein>
<feature type="transmembrane region" description="Helical" evidence="15">
    <location>
        <begin position="213"/>
        <end position="238"/>
    </location>
</feature>
<dbReference type="GO" id="GO:0015293">
    <property type="term" value="F:symporter activity"/>
    <property type="evidence" value="ECO:0007669"/>
    <property type="project" value="UniProtKB-KW"/>
</dbReference>
<evidence type="ECO:0000256" key="5">
    <source>
        <dbReference type="ARBA" id="ARBA00022737"/>
    </source>
</evidence>
<dbReference type="GO" id="GO:0006813">
    <property type="term" value="P:potassium ion transport"/>
    <property type="evidence" value="ECO:0007669"/>
    <property type="project" value="InterPro"/>
</dbReference>
<evidence type="ECO:0000256" key="14">
    <source>
        <dbReference type="SAM" id="MobiDB-lite"/>
    </source>
</evidence>
<feature type="domain" description="RCK C-terminal" evidence="16">
    <location>
        <begin position="486"/>
        <end position="571"/>
    </location>
</feature>
<feature type="transmembrane region" description="Helical" evidence="15">
    <location>
        <begin position="282"/>
        <end position="299"/>
    </location>
</feature>
<dbReference type="Gene3D" id="3.30.70.1450">
    <property type="entry name" value="Regulator of K+ conductance, C-terminal domain"/>
    <property type="match status" value="4"/>
</dbReference>
<keyword evidence="5" id="KW-0677">Repeat</keyword>
<feature type="transmembrane region" description="Helical" evidence="15">
    <location>
        <begin position="986"/>
        <end position="1014"/>
    </location>
</feature>
<evidence type="ECO:0000256" key="10">
    <source>
        <dbReference type="ARBA" id="ARBA00023136"/>
    </source>
</evidence>
<dbReference type="STRING" id="554055.A0A2P6V9F5"/>
<dbReference type="PROSITE" id="PS50297">
    <property type="entry name" value="ANK_REP_REGION"/>
    <property type="match status" value="2"/>
</dbReference>
<feature type="repeat" description="ANK" evidence="13">
    <location>
        <begin position="1698"/>
        <end position="1730"/>
    </location>
</feature>
<evidence type="ECO:0000256" key="12">
    <source>
        <dbReference type="ARBA" id="ARBA00061614"/>
    </source>
</evidence>
<feature type="transmembrane region" description="Helical" evidence="15">
    <location>
        <begin position="947"/>
        <end position="974"/>
    </location>
</feature>
<dbReference type="SMART" id="SM00065">
    <property type="entry name" value="GAF"/>
    <property type="match status" value="1"/>
</dbReference>
<keyword evidence="6" id="KW-0769">Symport</keyword>
<dbReference type="Pfam" id="PF02080">
    <property type="entry name" value="TrkA_C"/>
    <property type="match status" value="4"/>
</dbReference>
<feature type="transmembrane region" description="Helical" evidence="15">
    <location>
        <begin position="258"/>
        <end position="275"/>
    </location>
</feature>
<feature type="domain" description="RCK C-terminal" evidence="16">
    <location>
        <begin position="612"/>
        <end position="701"/>
    </location>
</feature>
<dbReference type="Pfam" id="PF00023">
    <property type="entry name" value="Ank"/>
    <property type="match status" value="1"/>
</dbReference>
<comment type="similarity">
    <text evidence="12">Belongs to the divalent anion:Na+ symporter (DASS) superfamily. Na+/sulfate symporter (TC 2.A.47.4) family.</text>
</comment>
<keyword evidence="13" id="KW-0040">ANK repeat</keyword>
<keyword evidence="9" id="KW-0764">Sulfate transport</keyword>
<dbReference type="SUPFAM" id="SSF48403">
    <property type="entry name" value="Ankyrin repeat"/>
    <property type="match status" value="1"/>
</dbReference>
<keyword evidence="10 15" id="KW-0472">Membrane</keyword>
<dbReference type="InterPro" id="IPR051679">
    <property type="entry name" value="DASS-Related_Transporters"/>
</dbReference>
<feature type="transmembrane region" description="Helical" evidence="15">
    <location>
        <begin position="917"/>
        <end position="935"/>
    </location>
</feature>
<feature type="transmembrane region" description="Helical" evidence="15">
    <location>
        <begin position="353"/>
        <end position="380"/>
    </location>
</feature>
<evidence type="ECO:0000256" key="11">
    <source>
        <dbReference type="ARBA" id="ARBA00023170"/>
    </source>
</evidence>
<organism evidence="17 18">
    <name type="scientific">Micractinium conductrix</name>
    <dbReference type="NCBI Taxonomy" id="554055"/>
    <lineage>
        <taxon>Eukaryota</taxon>
        <taxon>Viridiplantae</taxon>
        <taxon>Chlorophyta</taxon>
        <taxon>core chlorophytes</taxon>
        <taxon>Trebouxiophyceae</taxon>
        <taxon>Chlorellales</taxon>
        <taxon>Chlorellaceae</taxon>
        <taxon>Chlorella clade</taxon>
        <taxon>Micractinium</taxon>
    </lineage>
</organism>
<feature type="region of interest" description="Disordered" evidence="14">
    <location>
        <begin position="1233"/>
        <end position="1255"/>
    </location>
</feature>
<dbReference type="InterPro" id="IPR004680">
    <property type="entry name" value="Cit_transptr-like_dom"/>
</dbReference>
<dbReference type="InterPro" id="IPR002110">
    <property type="entry name" value="Ankyrin_rpt"/>
</dbReference>
<comment type="caution">
    <text evidence="17">The sequence shown here is derived from an EMBL/GenBank/DDBJ whole genome shotgun (WGS) entry which is preliminary data.</text>
</comment>
<evidence type="ECO:0000313" key="17">
    <source>
        <dbReference type="EMBL" id="PSC70714.1"/>
    </source>
</evidence>
<dbReference type="GO" id="GO:0008324">
    <property type="term" value="F:monoatomic cation transmembrane transporter activity"/>
    <property type="evidence" value="ECO:0007669"/>
    <property type="project" value="InterPro"/>
</dbReference>
<dbReference type="InterPro" id="IPR006037">
    <property type="entry name" value="RCK_C"/>
</dbReference>
<keyword evidence="8" id="KW-0346">Stress response</keyword>
<feature type="transmembrane region" description="Helical" evidence="15">
    <location>
        <begin position="1092"/>
        <end position="1116"/>
    </location>
</feature>
<evidence type="ECO:0000313" key="18">
    <source>
        <dbReference type="Proteomes" id="UP000239649"/>
    </source>
</evidence>
<dbReference type="SUPFAM" id="SSF55781">
    <property type="entry name" value="GAF domain-like"/>
    <property type="match status" value="1"/>
</dbReference>
<dbReference type="Proteomes" id="UP000239649">
    <property type="component" value="Unassembled WGS sequence"/>
</dbReference>
<dbReference type="Pfam" id="PF12796">
    <property type="entry name" value="Ank_2"/>
    <property type="match status" value="2"/>
</dbReference>
<dbReference type="InterPro" id="IPR029016">
    <property type="entry name" value="GAF-like_dom_sf"/>
</dbReference>
<proteinExistence type="inferred from homology"/>
<feature type="transmembrane region" description="Helical" evidence="15">
    <location>
        <begin position="893"/>
        <end position="911"/>
    </location>
</feature>
<dbReference type="SMART" id="SM00248">
    <property type="entry name" value="ANK"/>
    <property type="match status" value="10"/>
</dbReference>
<dbReference type="SUPFAM" id="SSF116726">
    <property type="entry name" value="TrkA C-terminal domain-like"/>
    <property type="match status" value="4"/>
</dbReference>
<dbReference type="Gene3D" id="3.30.450.40">
    <property type="match status" value="1"/>
</dbReference>
<feature type="transmembrane region" description="Helical" evidence="15">
    <location>
        <begin position="1026"/>
        <end position="1047"/>
    </location>
</feature>
<keyword evidence="2" id="KW-0813">Transport</keyword>
<evidence type="ECO:0000256" key="6">
    <source>
        <dbReference type="ARBA" id="ARBA00022847"/>
    </source>
</evidence>
<dbReference type="PANTHER" id="PTHR43652:SF9">
    <property type="entry name" value="RCK C-TERMINAL DOMAIN-CONTAINING PROTEIN"/>
    <property type="match status" value="1"/>
</dbReference>
<evidence type="ECO:0000256" key="3">
    <source>
        <dbReference type="ARBA" id="ARBA00022475"/>
    </source>
</evidence>
<evidence type="ECO:0000256" key="15">
    <source>
        <dbReference type="SAM" id="Phobius"/>
    </source>
</evidence>
<sequence length="1949" mass="202250">MVEAEPLPPLPAAAPPAARAAQYAAVLQRLELLLDGEDDWVAAQATVAAELHAAFAYFQWTGFYRSVAAAGTAGAAGATAAGAGAGAAVDGGSAAPAAGAAAAGAMLVVGPYQGSLGCLRIPFSKGVCGAAARTQRTQLVPDVHAFPGHIACASTTQSEVVVAVVAPGGRLLAVLDVDSDLPAAFSEVDAEWLERLCGQLGARRWRSGLRPEVYNVGVLLIFGLGIMLMVLPAELISWEAPEKAVLNLQTTFSSLEPQGWISLAFIFFGFLLMVFDVVGADLVMNMILALMVLFKIIPIKTALQGFGNSGLMTVVTLFMVAQGITSTGGADWLVTKLLGVPRDTMLAQVRMCLVTAVFSSFVNDTPVFCIMLPIVLTWAAKARLPIRQLLIPLSYCCLLGGLNTTIGTSTNLVVTGQFDTRVLDPKSEYFQEGKSPIQLFGIAPYGVPNTIWGIIYIVLAAPFLLTGGGGLRVYKQLGRALTRKSDGNAAFKADSADFFVGLLVTPGAPVAGLTIEGAGLRNLDGQFVVSVRRGGQIVHAVGPEFMLADGDVLFLSGIPDGTEKLSKLGLAPYSDALEEIDETQLPGLSSTFGVSSIAVPSTGGPKLSKTSPASSTSELTPPELVEAQLTSGSDLVGRTIRDAAFRGRFHAAVVAIKRNGAPLAWSGAHIGDEVLKAGDHLLLDVAPQFWTSPDVNSTFSNITKGGQVRSHNEFLLGMRVGKGLAGKTVARSGLRQLPNAFLAAIDREGMGTIHAVSPDEVLELDDVLWFAGNAASVRFIRNTPGLKPLADGQASKLTDTQTIERRLVQAIVAPGSPLAGMTVRDLRFREQFNAAVVAVGRKGERVRAKPGDIELQSGDILLLDTGSAFARNNQDSAYFSLVIEMPDTNPPRYLHTAIAIGSIATAFILYALEVLDILPGAAVVVAIMLLTGCMSPEQARKSIRWDVYLMIAGSFGVSAGMEASGGAAAIANLIVDIGKGAGGGTFTIAAVYVATTLLSQIIANNSAAALMFPIAATISKNDGVDIYLLSYAIMLGASSVFMSSFGYQTNLMALAAGGHSSRDFLKYGTPMQIVLAVISIVSLVAHDNWAFVWLVTGLSGLVVFSIPQVAELAVWWRERKAHEFAMPDGGWERTCAACRNAAAAAVAAHVAKRQRKSGDKESAAASDDGGKEFVAGSQVAALMRLDLFQSALRGAAPEAAQAFFRQLLESHADGRLGSEAAADVAVSYLDQHAAPPQEQQQQQQEATAAAAGQQDGGAAATRAAVEAVPPPLLRMVLELPVARCRRRLLALARRCPPLLGQLLCAADPRALLAEGTLSEGELLATLEARPPAPALPALAAVSVAAALLAQAPPGPSRQLLQLLRVLAEGQWLMAIVEAGHLAPADLRSALAGAPHEAYTDIFRAMCTSDSSGQSFLKQCMQRAMPRSDYGELMRIAMLAEVAQTASTATFVAALSFGGCCGLVGRLQACVDEQRRHKGCAGCAGCEGKELEECARRTLLHVAAFLGDTLIARLLLGLAPRLATAADKGGRTPLFEAARGGSAATVHVLLAAAPKTATLPTQAGLLPVHVAAQARAAEALKLLLQAAPSTATAVTHEGSTPLWLAAGSGDQETIDVLLQAAPECATAADPDSRLPIHCAAHMGWSEAVRQLLHAAPGTGAAAGRDGCTPLHLAARSGHAAVVRVLLQAAPATATATDRGGYTPLIIAAAAGHSKVVALLLQAAPQTATVAESMGRSPVLAAAQFGHVGVLRLLLAAAPASAAVADDMGWPPVAVAASGGHVEAMQLLLEAAPESAALAANDGSVPLHVPAWHGQLAAVELLVEAAPGTATARDQSGAEVLGVLADVAEAFAGEKHDAVLPLFACCIAARVPLAEAEWALVPDPCPGLGAALPAVLQLSTVQAACLVAHLLAEDVQHLRCAALRLARAQCAHDAPLPQPLVWRVLSLCLPP</sequence>
<comment type="subcellular location">
    <subcellularLocation>
        <location evidence="1">Cell membrane</location>
        <topology evidence="1">Multi-pass membrane protein</topology>
    </subcellularLocation>
</comment>
<dbReference type="PANTHER" id="PTHR43652">
    <property type="entry name" value="BASIC AMINO ACID ANTIPORTER YFCC-RELATED"/>
    <property type="match status" value="1"/>
</dbReference>
<dbReference type="InterPro" id="IPR003018">
    <property type="entry name" value="GAF"/>
</dbReference>
<evidence type="ECO:0000256" key="7">
    <source>
        <dbReference type="ARBA" id="ARBA00022989"/>
    </source>
</evidence>
<feature type="transmembrane region" description="Helical" evidence="15">
    <location>
        <begin position="311"/>
        <end position="333"/>
    </location>
</feature>
<gene>
    <name evidence="17" type="ORF">C2E20_5804</name>
</gene>
<evidence type="ECO:0000256" key="9">
    <source>
        <dbReference type="ARBA" id="ARBA00023032"/>
    </source>
</evidence>
<dbReference type="Pfam" id="PF13185">
    <property type="entry name" value="GAF_2"/>
    <property type="match status" value="1"/>
</dbReference>
<evidence type="ECO:0000256" key="4">
    <source>
        <dbReference type="ARBA" id="ARBA00022692"/>
    </source>
</evidence>